<accession>A0AAJ5W233</accession>
<keyword evidence="1" id="KW-0812">Transmembrane</keyword>
<evidence type="ECO:0000313" key="2">
    <source>
        <dbReference type="EMBL" id="WEK14681.1"/>
    </source>
</evidence>
<keyword evidence="1" id="KW-1133">Transmembrane helix</keyword>
<sequence>MQIIIALVFGAAVGGLLHFVQSGRDARGVALAPLLGALTGGLVWLVLTWVGVTTLNPWLWLVSFAAPLVVVPLTLLLLTRTRAAHDARERVRLGIA</sequence>
<protein>
    <submittedName>
        <fullName evidence="2">Uncharacterized protein</fullName>
    </submittedName>
</protein>
<proteinExistence type="predicted"/>
<name>A0AAJ5W233_9MICO</name>
<feature type="transmembrane region" description="Helical" evidence="1">
    <location>
        <begin position="6"/>
        <end position="23"/>
    </location>
</feature>
<reference evidence="2" key="1">
    <citation type="submission" date="2023-03" db="EMBL/GenBank/DDBJ databases">
        <title>Andean soil-derived lignocellulolytic bacterial consortium as a source of novel taxa and putative plastic-active enzymes.</title>
        <authorList>
            <person name="Diaz-Garcia L."/>
            <person name="Chuvochina M."/>
            <person name="Feuerriegel G."/>
            <person name="Bunk B."/>
            <person name="Sproer C."/>
            <person name="Streit W.R."/>
            <person name="Rodriguez L.M."/>
            <person name="Overmann J."/>
            <person name="Jimenez D.J."/>
        </authorList>
    </citation>
    <scope>NUCLEOTIDE SEQUENCE</scope>
    <source>
        <strain evidence="2">MAG 4610</strain>
    </source>
</reference>
<keyword evidence="1" id="KW-0472">Membrane</keyword>
<feature type="transmembrane region" description="Helical" evidence="1">
    <location>
        <begin position="30"/>
        <end position="52"/>
    </location>
</feature>
<organism evidence="2 3">
    <name type="scientific">Candidatus Microbacterium phytovorans</name>
    <dbReference type="NCBI Taxonomy" id="3121374"/>
    <lineage>
        <taxon>Bacteria</taxon>
        <taxon>Bacillati</taxon>
        <taxon>Actinomycetota</taxon>
        <taxon>Actinomycetes</taxon>
        <taxon>Micrococcales</taxon>
        <taxon>Microbacteriaceae</taxon>
        <taxon>Microbacterium</taxon>
    </lineage>
</organism>
<dbReference type="AlphaFoldDB" id="A0AAJ5W233"/>
<dbReference type="Proteomes" id="UP001213972">
    <property type="component" value="Chromosome"/>
</dbReference>
<feature type="transmembrane region" description="Helical" evidence="1">
    <location>
        <begin position="58"/>
        <end position="78"/>
    </location>
</feature>
<dbReference type="EMBL" id="CP119321">
    <property type="protein sequence ID" value="WEK14681.1"/>
    <property type="molecule type" value="Genomic_DNA"/>
</dbReference>
<evidence type="ECO:0000256" key="1">
    <source>
        <dbReference type="SAM" id="Phobius"/>
    </source>
</evidence>
<evidence type="ECO:0000313" key="3">
    <source>
        <dbReference type="Proteomes" id="UP001213972"/>
    </source>
</evidence>
<gene>
    <name evidence="2" type="ORF">P0Y48_05625</name>
</gene>